<accession>A0A2S0KCU6</accession>
<sequence>MIASEVLRLDGIDVVRDSRPILAEVDLTIHTGEHWTLIGPNGAGKSTILSLCGAVQHPTRGTVHVLGRQLGRVEIRRLRESIGHVNPRHPLRSPLTVREVVLTGATGTTDLMMRWDGDAETAARADQLIEMLGLGDLRGATWPTMSQGERGRALIARALLPDPPLLLLDEPSTGLDVAGREHLIETLDTLHRTKPDLATVLVTHHLEELPESTTHAALIRAGRLVAAGEARDVLTTRLVSETFDYPIDVEHQDGRWSARAGGRVTTLTRG</sequence>
<dbReference type="PROSITE" id="PS50893">
    <property type="entry name" value="ABC_TRANSPORTER_2"/>
    <property type="match status" value="1"/>
</dbReference>
<reference evidence="5 6" key="1">
    <citation type="submission" date="2018-03" db="EMBL/GenBank/DDBJ databases">
        <title>Characteristics and genome of n-alkane degrading marine bacteria Gordonia iterans isolated from crude oil contaminated in Tae-an, South Korea.</title>
        <authorList>
            <person name="Lee S.-S."/>
            <person name="Kim H."/>
        </authorList>
    </citation>
    <scope>NUCLEOTIDE SEQUENCE [LARGE SCALE GENOMIC DNA]</scope>
    <source>
        <strain evidence="5 6">Co17</strain>
    </source>
</reference>
<evidence type="ECO:0000256" key="2">
    <source>
        <dbReference type="ARBA" id="ARBA00022741"/>
    </source>
</evidence>
<dbReference type="SMART" id="SM00382">
    <property type="entry name" value="AAA"/>
    <property type="match status" value="1"/>
</dbReference>
<dbReference type="RefSeq" id="WP_105941210.1">
    <property type="nucleotide sequence ID" value="NZ_CP027433.1"/>
</dbReference>
<dbReference type="InterPro" id="IPR050153">
    <property type="entry name" value="Metal_Ion_Import_ABC"/>
</dbReference>
<dbReference type="SUPFAM" id="SSF52540">
    <property type="entry name" value="P-loop containing nucleoside triphosphate hydrolases"/>
    <property type="match status" value="1"/>
</dbReference>
<name>A0A2S0KCU6_9ACTN</name>
<dbReference type="PANTHER" id="PTHR42734">
    <property type="entry name" value="METAL TRANSPORT SYSTEM ATP-BINDING PROTEIN TM_0124-RELATED"/>
    <property type="match status" value="1"/>
</dbReference>
<dbReference type="Gene3D" id="3.40.50.300">
    <property type="entry name" value="P-loop containing nucleotide triphosphate hydrolases"/>
    <property type="match status" value="1"/>
</dbReference>
<dbReference type="KEGG" id="git:C6V83_03430"/>
<keyword evidence="6" id="KW-1185">Reference proteome</keyword>
<dbReference type="EMBL" id="CP027433">
    <property type="protein sequence ID" value="AVL99475.1"/>
    <property type="molecule type" value="Genomic_DNA"/>
</dbReference>
<gene>
    <name evidence="5" type="ORF">C6V83_03430</name>
</gene>
<dbReference type="OrthoDB" id="9789994at2"/>
<feature type="domain" description="ABC transporter" evidence="4">
    <location>
        <begin position="7"/>
        <end position="246"/>
    </location>
</feature>
<keyword evidence="2" id="KW-0547">Nucleotide-binding</keyword>
<organism evidence="5 6">
    <name type="scientific">Gordonia iterans</name>
    <dbReference type="NCBI Taxonomy" id="1004901"/>
    <lineage>
        <taxon>Bacteria</taxon>
        <taxon>Bacillati</taxon>
        <taxon>Actinomycetota</taxon>
        <taxon>Actinomycetes</taxon>
        <taxon>Mycobacteriales</taxon>
        <taxon>Gordoniaceae</taxon>
        <taxon>Gordonia</taxon>
    </lineage>
</organism>
<evidence type="ECO:0000256" key="3">
    <source>
        <dbReference type="ARBA" id="ARBA00022840"/>
    </source>
</evidence>
<dbReference type="GO" id="GO:0016887">
    <property type="term" value="F:ATP hydrolysis activity"/>
    <property type="evidence" value="ECO:0007669"/>
    <property type="project" value="InterPro"/>
</dbReference>
<proteinExistence type="predicted"/>
<dbReference type="GO" id="GO:0005524">
    <property type="term" value="F:ATP binding"/>
    <property type="evidence" value="ECO:0007669"/>
    <property type="project" value="UniProtKB-KW"/>
</dbReference>
<dbReference type="InterPro" id="IPR027417">
    <property type="entry name" value="P-loop_NTPase"/>
</dbReference>
<protein>
    <submittedName>
        <fullName evidence="5">ABC transporter ATP-binding protein</fullName>
    </submittedName>
</protein>
<evidence type="ECO:0000313" key="5">
    <source>
        <dbReference type="EMBL" id="AVL99475.1"/>
    </source>
</evidence>
<dbReference type="Pfam" id="PF00005">
    <property type="entry name" value="ABC_tran"/>
    <property type="match status" value="1"/>
</dbReference>
<keyword evidence="3 5" id="KW-0067">ATP-binding</keyword>
<evidence type="ECO:0000313" key="6">
    <source>
        <dbReference type="Proteomes" id="UP000239814"/>
    </source>
</evidence>
<dbReference type="Proteomes" id="UP000239814">
    <property type="component" value="Chromosome"/>
</dbReference>
<dbReference type="AlphaFoldDB" id="A0A2S0KCU6"/>
<dbReference type="InterPro" id="IPR003439">
    <property type="entry name" value="ABC_transporter-like_ATP-bd"/>
</dbReference>
<evidence type="ECO:0000256" key="1">
    <source>
        <dbReference type="ARBA" id="ARBA00022448"/>
    </source>
</evidence>
<evidence type="ECO:0000259" key="4">
    <source>
        <dbReference type="PROSITE" id="PS50893"/>
    </source>
</evidence>
<dbReference type="InterPro" id="IPR003593">
    <property type="entry name" value="AAA+_ATPase"/>
</dbReference>
<keyword evidence="1" id="KW-0813">Transport</keyword>